<organism evidence="3 4">
    <name type="scientific">Reticulomyxa filosa</name>
    <dbReference type="NCBI Taxonomy" id="46433"/>
    <lineage>
        <taxon>Eukaryota</taxon>
        <taxon>Sar</taxon>
        <taxon>Rhizaria</taxon>
        <taxon>Retaria</taxon>
        <taxon>Foraminifera</taxon>
        <taxon>Monothalamids</taxon>
        <taxon>Reticulomyxidae</taxon>
        <taxon>Reticulomyxa</taxon>
    </lineage>
</organism>
<dbReference type="Pfam" id="PF06201">
    <property type="entry name" value="PITH"/>
    <property type="match status" value="1"/>
</dbReference>
<comment type="similarity">
    <text evidence="1">Belongs to the PITHD1 family.</text>
</comment>
<dbReference type="GO" id="GO:0005737">
    <property type="term" value="C:cytoplasm"/>
    <property type="evidence" value="ECO:0007669"/>
    <property type="project" value="UniProtKB-ARBA"/>
</dbReference>
<accession>X6NDJ4</accession>
<dbReference type="PANTHER" id="PTHR12175">
    <property type="entry name" value="AD039 HT014 THIOREDOXIN FAMILY TRP26"/>
    <property type="match status" value="1"/>
</dbReference>
<dbReference type="InterPro" id="IPR045099">
    <property type="entry name" value="PITH1-like"/>
</dbReference>
<sequence>MIAYCMWATSDALCFALCGKHIPTWVNRLANIGNAMGGGMMGSDATAEQKRQQLAKTNAEYAASVYTGPPKPIDEYVPEITTNFLLDQIDVDKCSGLNIRDGHGGDAMTPLFTQDIGNTNKRPIAVANDEEDDIQMLLFIPFKKPVTIESIGWAFPYSTPKKLYGSKIMSENFKIFVNKPNMDFDDAADTASAETITISQPPTQSNPNSRYWTQSSPLKITKFRNVSYLTVENKYKFFQKKSLTYIACC</sequence>
<dbReference type="PANTHER" id="PTHR12175:SF5">
    <property type="entry name" value="OS03G0795500 PROTEIN"/>
    <property type="match status" value="1"/>
</dbReference>
<dbReference type="InterPro" id="IPR008979">
    <property type="entry name" value="Galactose-bd-like_sf"/>
</dbReference>
<dbReference type="PROSITE" id="PS51532">
    <property type="entry name" value="PITH"/>
    <property type="match status" value="1"/>
</dbReference>
<evidence type="ECO:0000313" key="4">
    <source>
        <dbReference type="Proteomes" id="UP000023152"/>
    </source>
</evidence>
<reference evidence="3 4" key="1">
    <citation type="journal article" date="2013" name="Curr. Biol.">
        <title>The Genome of the Foraminiferan Reticulomyxa filosa.</title>
        <authorList>
            <person name="Glockner G."/>
            <person name="Hulsmann N."/>
            <person name="Schleicher M."/>
            <person name="Noegel A.A."/>
            <person name="Eichinger L."/>
            <person name="Gallinger C."/>
            <person name="Pawlowski J."/>
            <person name="Sierra R."/>
            <person name="Euteneuer U."/>
            <person name="Pillet L."/>
            <person name="Moustafa A."/>
            <person name="Platzer M."/>
            <person name="Groth M."/>
            <person name="Szafranski K."/>
            <person name="Schliwa M."/>
        </authorList>
    </citation>
    <scope>NUCLEOTIDE SEQUENCE [LARGE SCALE GENOMIC DNA]</scope>
</reference>
<dbReference type="EMBL" id="ASPP01009986">
    <property type="protein sequence ID" value="ETO23392.1"/>
    <property type="molecule type" value="Genomic_DNA"/>
</dbReference>
<proteinExistence type="inferred from homology"/>
<feature type="domain" description="PITH" evidence="2">
    <location>
        <begin position="74"/>
        <end position="249"/>
    </location>
</feature>
<name>X6NDJ4_RETFI</name>
<evidence type="ECO:0000256" key="1">
    <source>
        <dbReference type="ARBA" id="ARBA00025788"/>
    </source>
</evidence>
<gene>
    <name evidence="3" type="ORF">RFI_13788</name>
</gene>
<comment type="caution">
    <text evidence="3">The sequence shown here is derived from an EMBL/GenBank/DDBJ whole genome shotgun (WGS) entry which is preliminary data.</text>
</comment>
<dbReference type="Proteomes" id="UP000023152">
    <property type="component" value="Unassembled WGS sequence"/>
</dbReference>
<dbReference type="SUPFAM" id="SSF49785">
    <property type="entry name" value="Galactose-binding domain-like"/>
    <property type="match status" value="1"/>
</dbReference>
<dbReference type="Gene3D" id="2.60.120.470">
    <property type="entry name" value="PITH domain"/>
    <property type="match status" value="1"/>
</dbReference>
<evidence type="ECO:0000259" key="2">
    <source>
        <dbReference type="PROSITE" id="PS51532"/>
    </source>
</evidence>
<dbReference type="InterPro" id="IPR037047">
    <property type="entry name" value="PITH_dom_sf"/>
</dbReference>
<evidence type="ECO:0000313" key="3">
    <source>
        <dbReference type="EMBL" id="ETO23392.1"/>
    </source>
</evidence>
<keyword evidence="4" id="KW-1185">Reference proteome</keyword>
<dbReference type="OrthoDB" id="2635at2759"/>
<dbReference type="AlphaFoldDB" id="X6NDJ4"/>
<protein>
    <recommendedName>
        <fullName evidence="2">PITH domain-containing protein</fullName>
    </recommendedName>
</protein>
<dbReference type="InterPro" id="IPR010400">
    <property type="entry name" value="PITH_dom"/>
</dbReference>